<protein>
    <submittedName>
        <fullName evidence="2">Serine/threonine protein phosphatase</fullName>
    </submittedName>
</protein>
<gene>
    <name evidence="2" type="ORF">CNR27_07965</name>
</gene>
<accession>A0A290XEL0</accession>
<evidence type="ECO:0000313" key="3">
    <source>
        <dbReference type="Proteomes" id="UP000218968"/>
    </source>
</evidence>
<reference evidence="3" key="1">
    <citation type="submission" date="2017-09" db="EMBL/GenBank/DDBJ databases">
        <title>Luteimonas liuhanmingii sp.nov., isolated from the intestinal contents of Tibetan Plateau Pika in Yushu, Qinghai Province, China.</title>
        <authorList>
            <person name="Gui Z."/>
        </authorList>
    </citation>
    <scope>NUCLEOTIDE SEQUENCE [LARGE SCALE GENOMIC DNA]</scope>
    <source>
        <strain evidence="3">100111</strain>
    </source>
</reference>
<dbReference type="OrthoDB" id="8028712at2"/>
<dbReference type="SUPFAM" id="SSF56112">
    <property type="entry name" value="Protein kinase-like (PK-like)"/>
    <property type="match status" value="1"/>
</dbReference>
<dbReference type="KEGG" id="lum:CNR27_07965"/>
<feature type="transmembrane region" description="Helical" evidence="1">
    <location>
        <begin position="230"/>
        <end position="251"/>
    </location>
</feature>
<dbReference type="Proteomes" id="UP000218968">
    <property type="component" value="Chromosome"/>
</dbReference>
<dbReference type="InterPro" id="IPR011009">
    <property type="entry name" value="Kinase-like_dom_sf"/>
</dbReference>
<dbReference type="EMBL" id="CP023406">
    <property type="protein sequence ID" value="ATD67376.1"/>
    <property type="molecule type" value="Genomic_DNA"/>
</dbReference>
<dbReference type="RefSeq" id="WP_096297747.1">
    <property type="nucleotide sequence ID" value="NZ_CP023406.1"/>
</dbReference>
<organism evidence="2 3">
    <name type="scientific">Luteimonas chenhongjianii</name>
    <dbReference type="NCBI Taxonomy" id="2006110"/>
    <lineage>
        <taxon>Bacteria</taxon>
        <taxon>Pseudomonadati</taxon>
        <taxon>Pseudomonadota</taxon>
        <taxon>Gammaproteobacteria</taxon>
        <taxon>Lysobacterales</taxon>
        <taxon>Lysobacteraceae</taxon>
        <taxon>Luteimonas</taxon>
    </lineage>
</organism>
<sequence>MGVESMVVAGRDAWLKAYADGDSRQFGLGILDAIARGLDIGALRPPPHPGGGEAKQIEARRLAELGAQGVRVPRVLGEGASTLLLSNLGDTFAAQLRAADGDAARIDALTSAVIDAIADAHARGAYFGQPLPRNITLDESGRVGFIDFEEDPLEVMSLPQAQARDWLMFAFGMAKYYDGRTDALADMLSRVMRREPEVAAHAGRVGRLKGFAQRIGWLGRSARHVAHSILVVRAATLLPMLLVAAVLWDWLEDGEIELLRMMF</sequence>
<keyword evidence="3" id="KW-1185">Reference proteome</keyword>
<keyword evidence="1" id="KW-0812">Transmembrane</keyword>
<evidence type="ECO:0000256" key="1">
    <source>
        <dbReference type="SAM" id="Phobius"/>
    </source>
</evidence>
<name>A0A290XEL0_9GAMM</name>
<proteinExistence type="predicted"/>
<keyword evidence="1" id="KW-1133">Transmembrane helix</keyword>
<dbReference type="AlphaFoldDB" id="A0A290XEL0"/>
<evidence type="ECO:0000313" key="2">
    <source>
        <dbReference type="EMBL" id="ATD67376.1"/>
    </source>
</evidence>
<keyword evidence="1" id="KW-0472">Membrane</keyword>